<dbReference type="Proteomes" id="UP001055439">
    <property type="component" value="Chromosome 5"/>
</dbReference>
<dbReference type="AlphaFoldDB" id="A0A9E7G0U2"/>
<feature type="compositionally biased region" description="Basic and acidic residues" evidence="5">
    <location>
        <begin position="307"/>
        <end position="326"/>
    </location>
</feature>
<evidence type="ECO:0000259" key="7">
    <source>
        <dbReference type="Pfam" id="PF21647"/>
    </source>
</evidence>
<dbReference type="GO" id="GO:1990904">
    <property type="term" value="C:ribonucleoprotein complex"/>
    <property type="evidence" value="ECO:0007669"/>
    <property type="project" value="UniProtKB-KW"/>
</dbReference>
<feature type="domain" description="DUF6857" evidence="7">
    <location>
        <begin position="374"/>
        <end position="709"/>
    </location>
</feature>
<dbReference type="EMBL" id="CP097507">
    <property type="protein sequence ID" value="URE04573.1"/>
    <property type="molecule type" value="Genomic_DNA"/>
</dbReference>
<evidence type="ECO:0008006" key="10">
    <source>
        <dbReference type="Google" id="ProtNLM"/>
    </source>
</evidence>
<evidence type="ECO:0000313" key="8">
    <source>
        <dbReference type="EMBL" id="URE04573.1"/>
    </source>
</evidence>
<evidence type="ECO:0000313" key="9">
    <source>
        <dbReference type="Proteomes" id="UP001055439"/>
    </source>
</evidence>
<feature type="region of interest" description="Disordered" evidence="5">
    <location>
        <begin position="471"/>
        <end position="491"/>
    </location>
</feature>
<sequence length="732" mass="79123">MLWNLNHWIRIRSVVADQSLKGINVNDYTEKIRVVRRPILADAASPTHRSRVFSERARGGETTVFPSDHYIEMPKQIHEIKDFLLTARRKDARSVKIKRSKDVVKFKVRCAKYLYTLCVFDSEKANKLKQSLPPGSFPPILVRDSRLIGSSTRRLRKRVAFSGPSPAPRLPACELSARVRTKSNVLLDCGKWLHWSQVSDSSHATYVSLSDEHNDLILSDKIQLGQFIHVDRLKAGSPVPILKGVRPLPGRHQCVGNPEDLVATSSLNFLNAEKPKPSNDSKYNSSASSESEKSKLGISKSNIKAQEAPRQKSSTNEKRLPKDDSKIQTPVKKGIVSAAAEDSDKTVKHRPPILRKSSETTNGLNLVNLVKVVPTNRKWTDGSVSWQTLPSSLAKLGKELLKYRDAAQLAAIEAIQEAGAAESLIRCLSMYAELSASAKEDNPQPAVEQFLAFHSSLSRAATVTDSLSKTMSQTSAVASPDAPPGDDAVPEDALKVSAGNRRRAASWVSAALATDLSHFSLYNHKSSTASSASPAVVVLEGPSKPAAAAASPAKASPQSKPRPSPALALALASATKGKARGTAPPSPPLEWERGAGLEEGAELARALREDAQAWFLEFVERFLDANAAAPVPSDREQVAAMLSQLKKVNDWLEAIGSQRREGETQPEAEAAETEGGEGPSSGVPVETIERLRKKIYEYLLTHVESAAVALGGGVQAAAPHPPAALGGRPGRK</sequence>
<protein>
    <recommendedName>
        <fullName evidence="10">60S ribosomal protein L38</fullName>
    </recommendedName>
</protein>
<dbReference type="PANTHER" id="PTHR31928:SF4">
    <property type="entry name" value="OS08G0541500 PROTEIN"/>
    <property type="match status" value="1"/>
</dbReference>
<dbReference type="Pfam" id="PF06075">
    <property type="entry name" value="DUF936"/>
    <property type="match status" value="1"/>
</dbReference>
<dbReference type="Pfam" id="PF01781">
    <property type="entry name" value="Ribosomal_L38e"/>
    <property type="match status" value="1"/>
</dbReference>
<evidence type="ECO:0000256" key="3">
    <source>
        <dbReference type="ARBA" id="ARBA00023274"/>
    </source>
</evidence>
<dbReference type="GO" id="GO:0006412">
    <property type="term" value="P:translation"/>
    <property type="evidence" value="ECO:0007669"/>
    <property type="project" value="InterPro"/>
</dbReference>
<dbReference type="GO" id="GO:0005840">
    <property type="term" value="C:ribosome"/>
    <property type="evidence" value="ECO:0007669"/>
    <property type="project" value="UniProtKB-KW"/>
</dbReference>
<dbReference type="PANTHER" id="PTHR31928">
    <property type="entry name" value="EXPRESSED PROTEIN"/>
    <property type="match status" value="1"/>
</dbReference>
<feature type="compositionally biased region" description="Acidic residues" evidence="5">
    <location>
        <begin position="664"/>
        <end position="675"/>
    </location>
</feature>
<keyword evidence="2 4" id="KW-0689">Ribosomal protein</keyword>
<feature type="region of interest" description="Disordered" evidence="5">
    <location>
        <begin position="270"/>
        <end position="350"/>
    </location>
</feature>
<dbReference type="InterPro" id="IPR010341">
    <property type="entry name" value="DUF936_pln"/>
</dbReference>
<dbReference type="InterPro" id="IPR002675">
    <property type="entry name" value="Ribosomal_eL38"/>
</dbReference>
<evidence type="ECO:0000256" key="5">
    <source>
        <dbReference type="SAM" id="MobiDB-lite"/>
    </source>
</evidence>
<organism evidence="8 9">
    <name type="scientific">Musa troglodytarum</name>
    <name type="common">fe'i banana</name>
    <dbReference type="NCBI Taxonomy" id="320322"/>
    <lineage>
        <taxon>Eukaryota</taxon>
        <taxon>Viridiplantae</taxon>
        <taxon>Streptophyta</taxon>
        <taxon>Embryophyta</taxon>
        <taxon>Tracheophyta</taxon>
        <taxon>Spermatophyta</taxon>
        <taxon>Magnoliopsida</taxon>
        <taxon>Liliopsida</taxon>
        <taxon>Zingiberales</taxon>
        <taxon>Musaceae</taxon>
        <taxon>Musa</taxon>
    </lineage>
</organism>
<proteinExistence type="inferred from homology"/>
<dbReference type="InterPro" id="IPR048297">
    <property type="entry name" value="DUF936_dom_pln"/>
</dbReference>
<name>A0A9E7G0U2_9LILI</name>
<accession>A0A9E7G0U2</accession>
<evidence type="ECO:0000256" key="2">
    <source>
        <dbReference type="ARBA" id="ARBA00022980"/>
    </source>
</evidence>
<dbReference type="Gene3D" id="3.30.720.90">
    <property type="match status" value="1"/>
</dbReference>
<dbReference type="Pfam" id="PF21647">
    <property type="entry name" value="DUF6857"/>
    <property type="match status" value="1"/>
</dbReference>
<feature type="domain" description="DUF936" evidence="6">
    <location>
        <begin position="196"/>
        <end position="263"/>
    </location>
</feature>
<dbReference type="GO" id="GO:0003735">
    <property type="term" value="F:structural constituent of ribosome"/>
    <property type="evidence" value="ECO:0007669"/>
    <property type="project" value="InterPro"/>
</dbReference>
<keyword evidence="9" id="KW-1185">Reference proteome</keyword>
<dbReference type="FunFam" id="3.30.720.90:FF:000001">
    <property type="entry name" value="60S ribosomal protein L38"/>
    <property type="match status" value="1"/>
</dbReference>
<dbReference type="InterPro" id="IPR038464">
    <property type="entry name" value="Ribosomal_eL38_sf"/>
</dbReference>
<reference evidence="8" key="1">
    <citation type="submission" date="2022-05" db="EMBL/GenBank/DDBJ databases">
        <title>The Musa troglodytarum L. genome provides insights into the mechanism of non-climacteric behaviour and enrichment of carotenoids.</title>
        <authorList>
            <person name="Wang J."/>
        </authorList>
    </citation>
    <scope>NUCLEOTIDE SEQUENCE</scope>
    <source>
        <tissue evidence="8">Leaf</tissue>
    </source>
</reference>
<gene>
    <name evidence="8" type="ORF">MUK42_18903</name>
</gene>
<feature type="compositionally biased region" description="Low complexity" evidence="5">
    <location>
        <begin position="280"/>
        <end position="289"/>
    </location>
</feature>
<dbReference type="InterPro" id="IPR049172">
    <property type="entry name" value="DUF6857_pln"/>
</dbReference>
<keyword evidence="3 4" id="KW-0687">Ribonucleoprotein</keyword>
<evidence type="ECO:0000259" key="6">
    <source>
        <dbReference type="Pfam" id="PF06075"/>
    </source>
</evidence>
<evidence type="ECO:0000256" key="4">
    <source>
        <dbReference type="RuleBase" id="RU003445"/>
    </source>
</evidence>
<dbReference type="OrthoDB" id="1908057at2759"/>
<feature type="region of interest" description="Disordered" evidence="5">
    <location>
        <begin position="657"/>
        <end position="685"/>
    </location>
</feature>
<comment type="similarity">
    <text evidence="1 4">Belongs to the eukaryotic ribosomal protein eL38 family.</text>
</comment>
<evidence type="ECO:0000256" key="1">
    <source>
        <dbReference type="ARBA" id="ARBA00007803"/>
    </source>
</evidence>
<feature type="region of interest" description="Disordered" evidence="5">
    <location>
        <begin position="574"/>
        <end position="594"/>
    </location>
</feature>